<comment type="similarity">
    <text evidence="1 2">Belongs to the SNW family.</text>
</comment>
<name>A0A6A1Q598_BALPH</name>
<feature type="region of interest" description="Disordered" evidence="3">
    <location>
        <begin position="1"/>
        <end position="32"/>
    </location>
</feature>
<sequence>LSQNQLEAEEKARSQRSRQTSLISSQREPPPCGYRKGWIPQFLEDFGVGGAFPAIHVAQYPLNLGQEKKMSNALAIQVDAEGKIKYDAIVRRGQSKDKVIYSKYTDMVPEEVMNAEDPDLQRPDEEAIEEKTEKTRVAAAMPVQAAADKLAPAQYMRYTPAQQGVAFNSGAKQRVIQMVEMQKDPMEPPRFKIHKKIPRGPPSPPAPVMHSPSRKMTMKEQQEWKIPPYISDWKNAKGYTVPLDKRLAADGRGLQTVHINENFAKLAETLYIADRKAREAVETQSQGERRAGIKTHVEEEDGEARERDEIRHDRRKERRHDRNLSRAAPDERLKLQRNENRDISEVIVLGVPNPWTSNEVQYDQRLFNQSKGMDSGFAGGEDEIYNVYDQVYGEVVKIWPRIFTGPVKIWTRTCIVMT</sequence>
<comment type="caution">
    <text evidence="5">The sequence shown here is derived from an EMBL/GenBank/DDBJ whole genome shotgun (WGS) entry which is preliminary data.</text>
</comment>
<protein>
    <recommendedName>
        <fullName evidence="2">SNW domain-containing protein 1</fullName>
    </recommendedName>
</protein>
<keyword evidence="2" id="KW-0508">mRNA splicing</keyword>
<accession>A0A6A1Q598</accession>
<evidence type="ECO:0000256" key="3">
    <source>
        <dbReference type="SAM" id="MobiDB-lite"/>
    </source>
</evidence>
<feature type="compositionally biased region" description="Polar residues" evidence="3">
    <location>
        <begin position="17"/>
        <end position="27"/>
    </location>
</feature>
<dbReference type="GO" id="GO:0005681">
    <property type="term" value="C:spliceosomal complex"/>
    <property type="evidence" value="ECO:0007669"/>
    <property type="project" value="UniProtKB-UniRule"/>
</dbReference>
<gene>
    <name evidence="5" type="ORF">E2I00_017636</name>
</gene>
<feature type="region of interest" description="Disordered" evidence="3">
    <location>
        <begin position="279"/>
        <end position="332"/>
    </location>
</feature>
<comment type="subunit">
    <text evidence="2">Identified in the spliceosome C complex.</text>
</comment>
<evidence type="ECO:0000256" key="2">
    <source>
        <dbReference type="RuleBase" id="RU367140"/>
    </source>
</evidence>
<evidence type="ECO:0000256" key="1">
    <source>
        <dbReference type="ARBA" id="ARBA00010197"/>
    </source>
</evidence>
<evidence type="ECO:0000313" key="6">
    <source>
        <dbReference type="Proteomes" id="UP000437017"/>
    </source>
</evidence>
<feature type="compositionally biased region" description="Basic and acidic residues" evidence="3">
    <location>
        <begin position="279"/>
        <end position="297"/>
    </location>
</feature>
<dbReference type="InterPro" id="IPR004015">
    <property type="entry name" value="SKI-int_prot_SKIP_SNW-dom"/>
</dbReference>
<feature type="domain" description="SKI-interacting protein SKIP SNW" evidence="4">
    <location>
        <begin position="154"/>
        <end position="307"/>
    </location>
</feature>
<keyword evidence="2" id="KW-0539">Nucleus</keyword>
<dbReference type="InterPro" id="IPR017862">
    <property type="entry name" value="SKI-int_prot_SKIP"/>
</dbReference>
<evidence type="ECO:0000313" key="5">
    <source>
        <dbReference type="EMBL" id="KAB0402757.1"/>
    </source>
</evidence>
<evidence type="ECO:0000259" key="4">
    <source>
        <dbReference type="Pfam" id="PF02731"/>
    </source>
</evidence>
<dbReference type="Proteomes" id="UP000437017">
    <property type="component" value="Unassembled WGS sequence"/>
</dbReference>
<dbReference type="EMBL" id="SGJD01000944">
    <property type="protein sequence ID" value="KAB0402757.1"/>
    <property type="molecule type" value="Genomic_DNA"/>
</dbReference>
<organism evidence="5 6">
    <name type="scientific">Balaenoptera physalus</name>
    <name type="common">Fin whale</name>
    <name type="synonym">Balaena physalus</name>
    <dbReference type="NCBI Taxonomy" id="9770"/>
    <lineage>
        <taxon>Eukaryota</taxon>
        <taxon>Metazoa</taxon>
        <taxon>Chordata</taxon>
        <taxon>Craniata</taxon>
        <taxon>Vertebrata</taxon>
        <taxon>Euteleostomi</taxon>
        <taxon>Mammalia</taxon>
        <taxon>Eutheria</taxon>
        <taxon>Laurasiatheria</taxon>
        <taxon>Artiodactyla</taxon>
        <taxon>Whippomorpha</taxon>
        <taxon>Cetacea</taxon>
        <taxon>Mysticeti</taxon>
        <taxon>Balaenopteridae</taxon>
        <taxon>Balaenoptera</taxon>
    </lineage>
</organism>
<keyword evidence="2" id="KW-0507">mRNA processing</keyword>
<reference evidence="5 6" key="1">
    <citation type="journal article" date="2019" name="PLoS ONE">
        <title>Genomic analyses reveal an absence of contemporary introgressive admixture between fin whales and blue whales, despite known hybrids.</title>
        <authorList>
            <person name="Westbury M.V."/>
            <person name="Petersen B."/>
            <person name="Lorenzen E.D."/>
        </authorList>
    </citation>
    <scope>NUCLEOTIDE SEQUENCE [LARGE SCALE GENOMIC DNA]</scope>
    <source>
        <strain evidence="5">FinWhale-01</strain>
    </source>
</reference>
<keyword evidence="6" id="KW-1185">Reference proteome</keyword>
<keyword evidence="2" id="KW-0747">Spliceosome</keyword>
<feature type="non-terminal residue" evidence="5">
    <location>
        <position position="1"/>
    </location>
</feature>
<comment type="function">
    <text evidence="2">Involved in pre-mRNA splicing.</text>
</comment>
<comment type="subcellular location">
    <subcellularLocation>
        <location evidence="2">Nucleus</location>
    </subcellularLocation>
</comment>
<proteinExistence type="inferred from homology"/>
<dbReference type="OrthoDB" id="666364at2759"/>
<dbReference type="AlphaFoldDB" id="A0A6A1Q598"/>
<dbReference type="PANTHER" id="PTHR12096">
    <property type="entry name" value="NUCLEAR PROTEIN SKIP-RELATED"/>
    <property type="match status" value="1"/>
</dbReference>
<dbReference type="Pfam" id="PF02731">
    <property type="entry name" value="SKIP_SNW"/>
    <property type="match status" value="1"/>
</dbReference>
<feature type="compositionally biased region" description="Basic and acidic residues" evidence="3">
    <location>
        <begin position="320"/>
        <end position="332"/>
    </location>
</feature>
<dbReference type="GO" id="GO:0000398">
    <property type="term" value="P:mRNA splicing, via spliceosome"/>
    <property type="evidence" value="ECO:0007669"/>
    <property type="project" value="InterPro"/>
</dbReference>